<dbReference type="InterPro" id="IPR036390">
    <property type="entry name" value="WH_DNA-bd_sf"/>
</dbReference>
<evidence type="ECO:0000256" key="1">
    <source>
        <dbReference type="ARBA" id="ARBA00023015"/>
    </source>
</evidence>
<keyword evidence="3" id="KW-0804">Transcription</keyword>
<dbReference type="InterPro" id="IPR012318">
    <property type="entry name" value="HTH_CRP"/>
</dbReference>
<dbReference type="InterPro" id="IPR018488">
    <property type="entry name" value="cNMP-bd_CS"/>
</dbReference>
<dbReference type="Gene3D" id="2.60.120.10">
    <property type="entry name" value="Jelly Rolls"/>
    <property type="match status" value="1"/>
</dbReference>
<comment type="caution">
    <text evidence="7">The sequence shown here is derived from an EMBL/GenBank/DDBJ whole genome shotgun (WGS) entry which is preliminary data.</text>
</comment>
<feature type="region of interest" description="Disordered" evidence="4">
    <location>
        <begin position="231"/>
        <end position="271"/>
    </location>
</feature>
<proteinExistence type="predicted"/>
<dbReference type="Pfam" id="PF13545">
    <property type="entry name" value="HTH_Crp_2"/>
    <property type="match status" value="1"/>
</dbReference>
<accession>A0A556A8A7</accession>
<dbReference type="Pfam" id="PF00027">
    <property type="entry name" value="cNMP_binding"/>
    <property type="match status" value="1"/>
</dbReference>
<reference evidence="7 8" key="1">
    <citation type="submission" date="2019-07" db="EMBL/GenBank/DDBJ databases">
        <title>Qingshengfaniella alkalisoli gen. nov., sp. nov., isolated from saline soil.</title>
        <authorList>
            <person name="Xu L."/>
            <person name="Huang X.-X."/>
            <person name="Sun J.-Q."/>
        </authorList>
    </citation>
    <scope>NUCLEOTIDE SEQUENCE [LARGE SCALE GENOMIC DNA]</scope>
    <source>
        <strain evidence="7 8">DSM 27279</strain>
    </source>
</reference>
<dbReference type="GO" id="GO:0003677">
    <property type="term" value="F:DNA binding"/>
    <property type="evidence" value="ECO:0007669"/>
    <property type="project" value="UniProtKB-KW"/>
</dbReference>
<dbReference type="AlphaFoldDB" id="A0A556A8A7"/>
<evidence type="ECO:0000313" key="8">
    <source>
        <dbReference type="Proteomes" id="UP000318405"/>
    </source>
</evidence>
<dbReference type="SUPFAM" id="SSF51206">
    <property type="entry name" value="cAMP-binding domain-like"/>
    <property type="match status" value="1"/>
</dbReference>
<dbReference type="InterPro" id="IPR050397">
    <property type="entry name" value="Env_Response_Regulators"/>
</dbReference>
<gene>
    <name evidence="7" type="ORF">FOZ76_26280</name>
</gene>
<sequence length="271" mass="29748">MDFSPLEALRQQKLFAGLDSATLQELVGLTHFEQFDKRSYVIHKGSQGDTLVMLISGRLQVIAPAEDGREVGLHFVEPGDYLGEIAVIDGGPRSASVVATTASLVAQLPGHVARRLFTRQPVVAERILLRLCNTIRQSSHIRSVLGMARAFSRIYAVLHSAARTWNEQGLVTIENLPSQQAIAITANVSRETVSRAMQALFANKIVEKDNRRLIVRNPVALARLARGEMQLRVQRNPRRSAKPQEEPGKGGAEYEDSATHAQGSRQALDAS</sequence>
<feature type="domain" description="HTH crp-type" evidence="6">
    <location>
        <begin position="148"/>
        <end position="219"/>
    </location>
</feature>
<dbReference type="InterPro" id="IPR000595">
    <property type="entry name" value="cNMP-bd_dom"/>
</dbReference>
<dbReference type="GO" id="GO:0003700">
    <property type="term" value="F:DNA-binding transcription factor activity"/>
    <property type="evidence" value="ECO:0007669"/>
    <property type="project" value="TreeGrafter"/>
</dbReference>
<evidence type="ECO:0000313" key="7">
    <source>
        <dbReference type="EMBL" id="TSH89119.1"/>
    </source>
</evidence>
<organism evidence="7 8">
    <name type="scientific">Verticiella sediminum</name>
    <dbReference type="NCBI Taxonomy" id="1247510"/>
    <lineage>
        <taxon>Bacteria</taxon>
        <taxon>Pseudomonadati</taxon>
        <taxon>Pseudomonadota</taxon>
        <taxon>Betaproteobacteria</taxon>
        <taxon>Burkholderiales</taxon>
        <taxon>Alcaligenaceae</taxon>
        <taxon>Verticiella</taxon>
    </lineage>
</organism>
<evidence type="ECO:0000256" key="4">
    <source>
        <dbReference type="SAM" id="MobiDB-lite"/>
    </source>
</evidence>
<dbReference type="CDD" id="cd00038">
    <property type="entry name" value="CAP_ED"/>
    <property type="match status" value="1"/>
</dbReference>
<feature type="domain" description="Cyclic nucleotide-binding" evidence="5">
    <location>
        <begin position="14"/>
        <end position="134"/>
    </location>
</feature>
<protein>
    <submittedName>
        <fullName evidence="7">Crp/Fnr family transcriptional regulator</fullName>
    </submittedName>
</protein>
<dbReference type="PANTHER" id="PTHR24567">
    <property type="entry name" value="CRP FAMILY TRANSCRIPTIONAL REGULATORY PROTEIN"/>
    <property type="match status" value="1"/>
</dbReference>
<name>A0A556A8A7_9BURK</name>
<dbReference type="GO" id="GO:0005829">
    <property type="term" value="C:cytosol"/>
    <property type="evidence" value="ECO:0007669"/>
    <property type="project" value="TreeGrafter"/>
</dbReference>
<dbReference type="SUPFAM" id="SSF46785">
    <property type="entry name" value="Winged helix' DNA-binding domain"/>
    <property type="match status" value="1"/>
</dbReference>
<dbReference type="SMART" id="SM00100">
    <property type="entry name" value="cNMP"/>
    <property type="match status" value="1"/>
</dbReference>
<keyword evidence="2" id="KW-0238">DNA-binding</keyword>
<dbReference type="PROSITE" id="PS51063">
    <property type="entry name" value="HTH_CRP_2"/>
    <property type="match status" value="1"/>
</dbReference>
<dbReference type="InterPro" id="IPR014710">
    <property type="entry name" value="RmlC-like_jellyroll"/>
</dbReference>
<evidence type="ECO:0000256" key="3">
    <source>
        <dbReference type="ARBA" id="ARBA00023163"/>
    </source>
</evidence>
<dbReference type="PANTHER" id="PTHR24567:SF68">
    <property type="entry name" value="DNA-BINDING TRANSCRIPTIONAL DUAL REGULATOR CRP"/>
    <property type="match status" value="1"/>
</dbReference>
<dbReference type="PRINTS" id="PR00103">
    <property type="entry name" value="CAMPKINASE"/>
</dbReference>
<dbReference type="PROSITE" id="PS50042">
    <property type="entry name" value="CNMP_BINDING_3"/>
    <property type="match status" value="1"/>
</dbReference>
<dbReference type="PROSITE" id="PS00889">
    <property type="entry name" value="CNMP_BINDING_2"/>
    <property type="match status" value="1"/>
</dbReference>
<dbReference type="Gene3D" id="1.10.10.10">
    <property type="entry name" value="Winged helix-like DNA-binding domain superfamily/Winged helix DNA-binding domain"/>
    <property type="match status" value="1"/>
</dbReference>
<dbReference type="InterPro" id="IPR018490">
    <property type="entry name" value="cNMP-bd_dom_sf"/>
</dbReference>
<dbReference type="RefSeq" id="WP_143951234.1">
    <property type="nucleotide sequence ID" value="NZ_BAABMB010000005.1"/>
</dbReference>
<keyword evidence="8" id="KW-1185">Reference proteome</keyword>
<dbReference type="EMBL" id="VLTJ01000042">
    <property type="protein sequence ID" value="TSH89119.1"/>
    <property type="molecule type" value="Genomic_DNA"/>
</dbReference>
<dbReference type="Proteomes" id="UP000318405">
    <property type="component" value="Unassembled WGS sequence"/>
</dbReference>
<dbReference type="OrthoDB" id="8565101at2"/>
<evidence type="ECO:0000256" key="2">
    <source>
        <dbReference type="ARBA" id="ARBA00023125"/>
    </source>
</evidence>
<dbReference type="InterPro" id="IPR036388">
    <property type="entry name" value="WH-like_DNA-bd_sf"/>
</dbReference>
<evidence type="ECO:0000259" key="5">
    <source>
        <dbReference type="PROSITE" id="PS50042"/>
    </source>
</evidence>
<keyword evidence="1" id="KW-0805">Transcription regulation</keyword>
<evidence type="ECO:0000259" key="6">
    <source>
        <dbReference type="PROSITE" id="PS51063"/>
    </source>
</evidence>